<feature type="binding site" evidence="13">
    <location>
        <position position="409"/>
    </location>
    <ligand>
        <name>Zn(2+)</name>
        <dbReference type="ChEBI" id="CHEBI:29105"/>
        <note>catalytic</note>
    </ligand>
</feature>
<evidence type="ECO:0000313" key="15">
    <source>
        <dbReference type="EMBL" id="SDT92843.1"/>
    </source>
</evidence>
<evidence type="ECO:0000256" key="1">
    <source>
        <dbReference type="ARBA" id="ARBA00008226"/>
    </source>
</evidence>
<dbReference type="Gene3D" id="3.40.50.800">
    <property type="entry name" value="Anticodon-binding domain"/>
    <property type="match status" value="1"/>
</dbReference>
<dbReference type="PANTHER" id="PTHR11451">
    <property type="entry name" value="THREONINE-TRNA LIGASE"/>
    <property type="match status" value="1"/>
</dbReference>
<evidence type="ECO:0000256" key="8">
    <source>
        <dbReference type="ARBA" id="ARBA00022840"/>
    </source>
</evidence>
<dbReference type="Gene3D" id="3.30.930.10">
    <property type="entry name" value="Bira Bifunctional Protein, Domain 2"/>
    <property type="match status" value="1"/>
</dbReference>
<comment type="similarity">
    <text evidence="1 13">Belongs to the class-II aminoacyl-tRNA synthetase family.</text>
</comment>
<dbReference type="PRINTS" id="PR01047">
    <property type="entry name" value="TRNASYNTHTHR"/>
</dbReference>
<dbReference type="InterPro" id="IPR033728">
    <property type="entry name" value="ThrRS_core"/>
</dbReference>
<accession>A0ABY0V7D1</accession>
<evidence type="ECO:0000256" key="11">
    <source>
        <dbReference type="ARBA" id="ARBA00023146"/>
    </source>
</evidence>
<sequence>MSELTATIDGNIEQIDEGTTGATWYSSNRRVIAMNVNGAPTDLTAEIPNGAEVSAITLDSQEGLQILRHSTTHVLAQAVQDVFPDVNLGIGPFITDGFYYDFGNIDAVTPEMLRDLEKRMKRIIKEGQTFRRRVVTEDEARAELADQPYKLELVTTKGSGAEGASVEVGHGELTIYDNVRRDGSVAWKDLCRGPHLPSTKLIGNGFALTKSSAAYWKGDQNNDHLQRIYGTAWASKDDLVAYQERIKEAQRRDHRRLGQELDLFSFPEEVGPGLVLFHPKGGILRHVIEEYVTQRHLEAGFDFVHTPEITKSGVFHTSGHLPYYADTMFPPMMVDEERAEDGHVTREGQEYYLKAMNCPMHNLIFRSRGRSYRELPLRFFEMGHDYRYEKSGVVHGLTRMRGFTQDDSHTYCTPEQARDEITMLLNFFLSILREFGLTDFYLELSTRSDDESKKDKFIGSDEDWDAATRILEEACASTGLDLVPDPGGAAFYGPKVSVQVKDAIGRTWQMSTVQYDFNQPERFGLEYTAPDGTHQRPVMIHCAKLGSVERFIGVLTEHYAGAFPAWLAPVQVKLVPVADAFDEYVDQVAAKLRARHVRVEVDHSDDRFGKKIRNASKEKVPFVLIAGGEDEEAGAVSFRYRDGSQDNGIPVDEAVERIVHHIETHNNEDKA</sequence>
<dbReference type="InterPro" id="IPR012947">
    <property type="entry name" value="tRNA_SAD"/>
</dbReference>
<dbReference type="EMBL" id="LT629792">
    <property type="protein sequence ID" value="SDT92843.1"/>
    <property type="molecule type" value="Genomic_DNA"/>
</dbReference>
<dbReference type="Gene3D" id="3.30.54.20">
    <property type="match status" value="1"/>
</dbReference>
<evidence type="ECO:0000313" key="16">
    <source>
        <dbReference type="Proteomes" id="UP000198976"/>
    </source>
</evidence>
<keyword evidence="7 13" id="KW-0862">Zinc</keyword>
<dbReference type="InterPro" id="IPR002320">
    <property type="entry name" value="Thr-tRNA-ligase_IIa"/>
</dbReference>
<dbReference type="InterPro" id="IPR004154">
    <property type="entry name" value="Anticodon-bd"/>
</dbReference>
<comment type="catalytic activity">
    <reaction evidence="12 13">
        <text>tRNA(Thr) + L-threonine + ATP = L-threonyl-tRNA(Thr) + AMP + diphosphate + H(+)</text>
        <dbReference type="Rhea" id="RHEA:24624"/>
        <dbReference type="Rhea" id="RHEA-COMP:9670"/>
        <dbReference type="Rhea" id="RHEA-COMP:9704"/>
        <dbReference type="ChEBI" id="CHEBI:15378"/>
        <dbReference type="ChEBI" id="CHEBI:30616"/>
        <dbReference type="ChEBI" id="CHEBI:33019"/>
        <dbReference type="ChEBI" id="CHEBI:57926"/>
        <dbReference type="ChEBI" id="CHEBI:78442"/>
        <dbReference type="ChEBI" id="CHEBI:78534"/>
        <dbReference type="ChEBI" id="CHEBI:456215"/>
        <dbReference type="EC" id="6.1.1.3"/>
    </reaction>
</comment>
<proteinExistence type="inferred from homology"/>
<evidence type="ECO:0000256" key="2">
    <source>
        <dbReference type="ARBA" id="ARBA00022490"/>
    </source>
</evidence>
<dbReference type="SMART" id="SM00863">
    <property type="entry name" value="tRNA_SAD"/>
    <property type="match status" value="1"/>
</dbReference>
<dbReference type="RefSeq" id="WP_092648526.1">
    <property type="nucleotide sequence ID" value="NZ_LT629792.1"/>
</dbReference>
<dbReference type="InterPro" id="IPR045864">
    <property type="entry name" value="aa-tRNA-synth_II/BPL/LPL"/>
</dbReference>
<dbReference type="HAMAP" id="MF_00184">
    <property type="entry name" value="Thr_tRNA_synth"/>
    <property type="match status" value="1"/>
</dbReference>
<evidence type="ECO:0000256" key="10">
    <source>
        <dbReference type="ARBA" id="ARBA00022917"/>
    </source>
</evidence>
<feature type="binding site" evidence="13">
    <location>
        <position position="541"/>
    </location>
    <ligand>
        <name>Zn(2+)</name>
        <dbReference type="ChEBI" id="CHEBI:29105"/>
        <note>catalytic</note>
    </ligand>
</feature>
<organism evidence="15 16">
    <name type="scientific">Schaalia radingae</name>
    <dbReference type="NCBI Taxonomy" id="131110"/>
    <lineage>
        <taxon>Bacteria</taxon>
        <taxon>Bacillati</taxon>
        <taxon>Actinomycetota</taxon>
        <taxon>Actinomycetes</taxon>
        <taxon>Actinomycetales</taxon>
        <taxon>Actinomycetaceae</taxon>
        <taxon>Schaalia</taxon>
    </lineage>
</organism>
<dbReference type="InterPro" id="IPR036621">
    <property type="entry name" value="Anticodon-bd_dom_sf"/>
</dbReference>
<comment type="subunit">
    <text evidence="13">Homodimer.</text>
</comment>
<keyword evidence="4 13" id="KW-0436">Ligase</keyword>
<dbReference type="SUPFAM" id="SSF55186">
    <property type="entry name" value="ThrRS/AlaRS common domain"/>
    <property type="match status" value="1"/>
</dbReference>
<gene>
    <name evidence="13" type="primary">thrS</name>
    <name evidence="15" type="ORF">SAMN04489714_0980</name>
</gene>
<evidence type="ECO:0000256" key="3">
    <source>
        <dbReference type="ARBA" id="ARBA00022555"/>
    </source>
</evidence>
<evidence type="ECO:0000256" key="5">
    <source>
        <dbReference type="ARBA" id="ARBA00022723"/>
    </source>
</evidence>
<dbReference type="InterPro" id="IPR006195">
    <property type="entry name" value="aa-tRNA-synth_II"/>
</dbReference>
<dbReference type="InterPro" id="IPR002314">
    <property type="entry name" value="aa-tRNA-synt_IIb"/>
</dbReference>
<evidence type="ECO:0000256" key="4">
    <source>
        <dbReference type="ARBA" id="ARBA00022598"/>
    </source>
</evidence>
<evidence type="ECO:0000256" key="7">
    <source>
        <dbReference type="ARBA" id="ARBA00022833"/>
    </source>
</evidence>
<evidence type="ECO:0000256" key="12">
    <source>
        <dbReference type="ARBA" id="ARBA00049515"/>
    </source>
</evidence>
<evidence type="ECO:0000256" key="13">
    <source>
        <dbReference type="HAMAP-Rule" id="MF_00184"/>
    </source>
</evidence>
<dbReference type="Pfam" id="PF07973">
    <property type="entry name" value="tRNA_SAD"/>
    <property type="match status" value="1"/>
</dbReference>
<keyword evidence="8 13" id="KW-0067">ATP-binding</keyword>
<evidence type="ECO:0000256" key="9">
    <source>
        <dbReference type="ARBA" id="ARBA00022884"/>
    </source>
</evidence>
<dbReference type="SUPFAM" id="SSF55681">
    <property type="entry name" value="Class II aaRS and biotin synthetases"/>
    <property type="match status" value="1"/>
</dbReference>
<dbReference type="Proteomes" id="UP000198976">
    <property type="component" value="Chromosome I"/>
</dbReference>
<dbReference type="EC" id="6.1.1.3" evidence="13"/>
<dbReference type="InterPro" id="IPR018163">
    <property type="entry name" value="Thr/Ala-tRNA-synth_IIc_edit"/>
</dbReference>
<dbReference type="NCBIfam" id="TIGR00418">
    <property type="entry name" value="thrS"/>
    <property type="match status" value="1"/>
</dbReference>
<evidence type="ECO:0000259" key="14">
    <source>
        <dbReference type="PROSITE" id="PS50862"/>
    </source>
</evidence>
<keyword evidence="6 13" id="KW-0547">Nucleotide-binding</keyword>
<dbReference type="PANTHER" id="PTHR11451:SF44">
    <property type="entry name" value="THREONINE--TRNA LIGASE, CHLOROPLASTIC_MITOCHONDRIAL 2"/>
    <property type="match status" value="1"/>
</dbReference>
<keyword evidence="10 13" id="KW-0648">Protein biosynthesis</keyword>
<keyword evidence="5 13" id="KW-0479">Metal-binding</keyword>
<dbReference type="CDD" id="cd00771">
    <property type="entry name" value="ThrRS_core"/>
    <property type="match status" value="1"/>
</dbReference>
<keyword evidence="2 13" id="KW-0963">Cytoplasm</keyword>
<keyword evidence="3 13" id="KW-0820">tRNA-binding</keyword>
<dbReference type="SUPFAM" id="SSF52954">
    <property type="entry name" value="Class II aaRS ABD-related"/>
    <property type="match status" value="1"/>
</dbReference>
<comment type="cofactor">
    <cofactor evidence="13">
        <name>Zn(2+)</name>
        <dbReference type="ChEBI" id="CHEBI:29105"/>
    </cofactor>
    <text evidence="13">Binds 1 zinc ion per subunit.</text>
</comment>
<reference evidence="15 16" key="1">
    <citation type="submission" date="2016-10" db="EMBL/GenBank/DDBJ databases">
        <authorList>
            <person name="Varghese N."/>
            <person name="Submissions S."/>
        </authorList>
    </citation>
    <scope>NUCLEOTIDE SEQUENCE [LARGE SCALE GENOMIC DNA]</scope>
    <source>
        <strain evidence="15 16">DSM 9169</strain>
    </source>
</reference>
<feature type="binding site" evidence="13">
    <location>
        <position position="358"/>
    </location>
    <ligand>
        <name>Zn(2+)</name>
        <dbReference type="ChEBI" id="CHEBI:29105"/>
        <note>catalytic</note>
    </ligand>
</feature>
<keyword evidence="16" id="KW-1185">Reference proteome</keyword>
<keyword evidence="11 13" id="KW-0030">Aminoacyl-tRNA synthetase</keyword>
<dbReference type="PROSITE" id="PS50862">
    <property type="entry name" value="AA_TRNA_LIGASE_II"/>
    <property type="match status" value="1"/>
</dbReference>
<dbReference type="Pfam" id="PF00587">
    <property type="entry name" value="tRNA-synt_2b"/>
    <property type="match status" value="1"/>
</dbReference>
<dbReference type="InterPro" id="IPR047246">
    <property type="entry name" value="ThrRS_anticodon"/>
</dbReference>
<feature type="domain" description="Aminoacyl-transfer RNA synthetases class-II family profile" evidence="14">
    <location>
        <begin position="238"/>
        <end position="564"/>
    </location>
</feature>
<dbReference type="Gene3D" id="3.30.980.10">
    <property type="entry name" value="Threonyl-trna Synthetase, Chain A, domain 2"/>
    <property type="match status" value="1"/>
</dbReference>
<protein>
    <recommendedName>
        <fullName evidence="13">Threonine--tRNA ligase</fullName>
        <ecNumber evidence="13">6.1.1.3</ecNumber>
    </recommendedName>
    <alternativeName>
        <fullName evidence="13">Threonyl-tRNA synthetase</fullName>
        <shortName evidence="13">ThrRS</shortName>
    </alternativeName>
</protein>
<evidence type="ECO:0000256" key="6">
    <source>
        <dbReference type="ARBA" id="ARBA00022741"/>
    </source>
</evidence>
<dbReference type="Pfam" id="PF03129">
    <property type="entry name" value="HGTP_anticodon"/>
    <property type="match status" value="1"/>
</dbReference>
<dbReference type="CDD" id="cd00860">
    <property type="entry name" value="ThrRS_anticodon"/>
    <property type="match status" value="1"/>
</dbReference>
<name>A0ABY0V7D1_9ACTO</name>
<comment type="subcellular location">
    <subcellularLocation>
        <location evidence="13">Cytoplasm</location>
    </subcellularLocation>
</comment>
<keyword evidence="9 13" id="KW-0694">RNA-binding</keyword>
<comment type="caution">
    <text evidence="13">Lacks conserved residue(s) required for the propagation of feature annotation.</text>
</comment>